<name>A0ABU0SB51_9HYPH</name>
<dbReference type="RefSeq" id="WP_307282290.1">
    <property type="nucleotide sequence ID" value="NZ_JAUSZT010000003.1"/>
</dbReference>
<gene>
    <name evidence="1" type="ORF">QFZ34_003068</name>
</gene>
<organism evidence="1 2">
    <name type="scientific">Phyllobacterium ifriqiyense</name>
    <dbReference type="NCBI Taxonomy" id="314238"/>
    <lineage>
        <taxon>Bacteria</taxon>
        <taxon>Pseudomonadati</taxon>
        <taxon>Pseudomonadota</taxon>
        <taxon>Alphaproteobacteria</taxon>
        <taxon>Hyphomicrobiales</taxon>
        <taxon>Phyllobacteriaceae</taxon>
        <taxon>Phyllobacterium</taxon>
    </lineage>
</organism>
<accession>A0ABU0SB51</accession>
<keyword evidence="2" id="KW-1185">Reference proteome</keyword>
<evidence type="ECO:0000313" key="1">
    <source>
        <dbReference type="EMBL" id="MDQ0997886.1"/>
    </source>
</evidence>
<dbReference type="Proteomes" id="UP001237780">
    <property type="component" value="Unassembled WGS sequence"/>
</dbReference>
<reference evidence="1 2" key="1">
    <citation type="submission" date="2023-07" db="EMBL/GenBank/DDBJ databases">
        <title>Comparative genomics of wheat-associated soil bacteria to identify genetic determinants of phenazine resistance.</title>
        <authorList>
            <person name="Mouncey N."/>
        </authorList>
    </citation>
    <scope>NUCLEOTIDE SEQUENCE [LARGE SCALE GENOMIC DNA]</scope>
    <source>
        <strain evidence="1 2">W4I11</strain>
    </source>
</reference>
<protein>
    <recommendedName>
        <fullName evidence="3">DUF768 domain-containing protein</fullName>
    </recommendedName>
</protein>
<evidence type="ECO:0000313" key="2">
    <source>
        <dbReference type="Proteomes" id="UP001237780"/>
    </source>
</evidence>
<proteinExistence type="predicted"/>
<comment type="caution">
    <text evidence="1">The sequence shown here is derived from an EMBL/GenBank/DDBJ whole genome shotgun (WGS) entry which is preliminary data.</text>
</comment>
<sequence>MITLGPALAFVKTWTAQNVHLDKLGDAEKRGEELARALLADAKAAGYNEAEIEEAVGDDVVDYMIEALGKAGDPKVGGS</sequence>
<dbReference type="EMBL" id="JAUSZT010000003">
    <property type="protein sequence ID" value="MDQ0997886.1"/>
    <property type="molecule type" value="Genomic_DNA"/>
</dbReference>
<evidence type="ECO:0008006" key="3">
    <source>
        <dbReference type="Google" id="ProtNLM"/>
    </source>
</evidence>